<feature type="compositionally biased region" description="Low complexity" evidence="2">
    <location>
        <begin position="261"/>
        <end position="297"/>
    </location>
</feature>
<keyword evidence="5" id="KW-1185">Reference proteome</keyword>
<accession>A0A9P1CLK3</accession>
<dbReference type="AlphaFoldDB" id="A0A9P1CLK3"/>
<evidence type="ECO:0000313" key="4">
    <source>
        <dbReference type="EMBL" id="CAL4780290.1"/>
    </source>
</evidence>
<dbReference type="EMBL" id="CAMXCT020001779">
    <property type="protein sequence ID" value="CAL1146353.1"/>
    <property type="molecule type" value="Genomic_DNA"/>
</dbReference>
<feature type="region of interest" description="Disordered" evidence="2">
    <location>
        <begin position="154"/>
        <end position="215"/>
    </location>
</feature>
<organism evidence="3">
    <name type="scientific">Cladocopium goreaui</name>
    <dbReference type="NCBI Taxonomy" id="2562237"/>
    <lineage>
        <taxon>Eukaryota</taxon>
        <taxon>Sar</taxon>
        <taxon>Alveolata</taxon>
        <taxon>Dinophyceae</taxon>
        <taxon>Suessiales</taxon>
        <taxon>Symbiodiniaceae</taxon>
        <taxon>Cladocopium</taxon>
    </lineage>
</organism>
<protein>
    <submittedName>
        <fullName evidence="3">Uncharacterized protein</fullName>
    </submittedName>
</protein>
<evidence type="ECO:0000256" key="1">
    <source>
        <dbReference type="SAM" id="Coils"/>
    </source>
</evidence>
<dbReference type="Proteomes" id="UP001152797">
    <property type="component" value="Unassembled WGS sequence"/>
</dbReference>
<name>A0A9P1CLK3_9DINO</name>
<evidence type="ECO:0000313" key="3">
    <source>
        <dbReference type="EMBL" id="CAI3992978.1"/>
    </source>
</evidence>
<feature type="compositionally biased region" description="Low complexity" evidence="2">
    <location>
        <begin position="160"/>
        <end position="171"/>
    </location>
</feature>
<evidence type="ECO:0000256" key="2">
    <source>
        <dbReference type="SAM" id="MobiDB-lite"/>
    </source>
</evidence>
<sequence>MQANGIASCKFDINLSQPIEGKQDAMNILTDAGFTLIPLAILNARFDDFFFLAGLVCSSYVTVSMGTHYRAPWFPLGREDIPFVDEGNRMTCRVTLLILAVVAMGGSWMVEQPRSSLLTWHPRIRLLWRLLPEDYERQLVALKKGLSEQINNKLKKTSAKSKAQPKASAPAKPRPPQSQVEKADKHPRSPPKVDQASPNPGASKRVKGKQPNPDMAQQLDDLREANQKMMDELAQLKQEQAKKPTKNSYETPPPKVRGPTPNAKASGSSAPSASQPRALANPQGAAPAAASEAPSTEGARLARLRRMCEMKPSGKCHVTPEIHERWKKANHTERLKLADELEAANWAKDMFITRVTKSVIKTNKQSRKKRRGWYTKEAMAKDLGWSSSYIRCVVEFCEKPANALTHTKKDKYNKKLLKYKVEIEDGESELSEDEENHIHQDTEAICIFSVLPLQHVQVSDMSDSGCPRFLPSLSALFASGG</sequence>
<dbReference type="EMBL" id="CAMXCT010001779">
    <property type="protein sequence ID" value="CAI3992978.1"/>
    <property type="molecule type" value="Genomic_DNA"/>
</dbReference>
<gene>
    <name evidence="3" type="ORF">C1SCF055_LOCUS19768</name>
</gene>
<reference evidence="3" key="1">
    <citation type="submission" date="2022-10" db="EMBL/GenBank/DDBJ databases">
        <authorList>
            <person name="Chen Y."/>
            <person name="Dougan E. K."/>
            <person name="Chan C."/>
            <person name="Rhodes N."/>
            <person name="Thang M."/>
        </authorList>
    </citation>
    <scope>NUCLEOTIDE SEQUENCE</scope>
</reference>
<dbReference type="EMBL" id="CAMXCT030001779">
    <property type="protein sequence ID" value="CAL4780290.1"/>
    <property type="molecule type" value="Genomic_DNA"/>
</dbReference>
<feature type="region of interest" description="Disordered" evidence="2">
    <location>
        <begin position="237"/>
        <end position="297"/>
    </location>
</feature>
<comment type="caution">
    <text evidence="3">The sequence shown here is derived from an EMBL/GenBank/DDBJ whole genome shotgun (WGS) entry which is preliminary data.</text>
</comment>
<proteinExistence type="predicted"/>
<keyword evidence="1" id="KW-0175">Coiled coil</keyword>
<evidence type="ECO:0000313" key="5">
    <source>
        <dbReference type="Proteomes" id="UP001152797"/>
    </source>
</evidence>
<feature type="coiled-coil region" evidence="1">
    <location>
        <begin position="409"/>
        <end position="436"/>
    </location>
</feature>
<reference evidence="4 5" key="2">
    <citation type="submission" date="2024-05" db="EMBL/GenBank/DDBJ databases">
        <authorList>
            <person name="Chen Y."/>
            <person name="Shah S."/>
            <person name="Dougan E. K."/>
            <person name="Thang M."/>
            <person name="Chan C."/>
        </authorList>
    </citation>
    <scope>NUCLEOTIDE SEQUENCE [LARGE SCALE GENOMIC DNA]</scope>
</reference>